<dbReference type="EMBL" id="BMEA01000001">
    <property type="protein sequence ID" value="GGB67162.1"/>
    <property type="molecule type" value="Genomic_DNA"/>
</dbReference>
<dbReference type="Pfam" id="PF02666">
    <property type="entry name" value="PS_Dcarbxylase"/>
    <property type="match status" value="1"/>
</dbReference>
<evidence type="ECO:0000256" key="1">
    <source>
        <dbReference type="ARBA" id="ARBA00022475"/>
    </source>
</evidence>
<comment type="caution">
    <text evidence="12">The sequence shown here is derived from an EMBL/GenBank/DDBJ whole genome shotgun (WGS) entry which is preliminary data.</text>
</comment>
<keyword evidence="7 11" id="KW-0594">Phospholipid biosynthesis</keyword>
<dbReference type="AlphaFoldDB" id="A0A8H9FPI6"/>
<feature type="chain" id="PRO_5035021717" description="Phosphatidylserine decarboxylase alpha chain" evidence="11">
    <location>
        <begin position="189"/>
        <end position="225"/>
    </location>
</feature>
<comment type="PTM">
    <text evidence="11">Is synthesized initially as an inactive proenzyme. Formation of the active enzyme involves a self-maturation process in which the active site pyruvoyl group is generated from an internal serine residue via an autocatalytic post-translational modification. Two non-identical subunits are generated from the proenzyme in this reaction, and the pyruvate is formed at the N-terminus of the alpha chain, which is derived from the carboxyl end of the proenzyme. The post-translation cleavage follows an unusual pathway, termed non-hydrolytic serinolysis, in which the side chain hydroxyl group of the serine supplies its oxygen atom to form the C-terminus of the beta chain, while the remainder of the serine residue undergoes an oxidative deamination to produce ammonia and the pyruvoyl prosthetic group on the alpha chain.</text>
</comment>
<feature type="active site" description="Schiff-base intermediate with substrate; via pyruvic acid" evidence="11">
    <location>
        <position position="189"/>
    </location>
</feature>
<keyword evidence="6 11" id="KW-0865">Zymogen</keyword>
<reference evidence="12" key="1">
    <citation type="journal article" date="2014" name="Int. J. Syst. Evol. Microbiol.">
        <title>Complete genome sequence of Corynebacterium casei LMG S-19264T (=DSM 44701T), isolated from a smear-ripened cheese.</title>
        <authorList>
            <consortium name="US DOE Joint Genome Institute (JGI-PGF)"/>
            <person name="Walter F."/>
            <person name="Albersmeier A."/>
            <person name="Kalinowski J."/>
            <person name="Ruckert C."/>
        </authorList>
    </citation>
    <scope>NUCLEOTIDE SEQUENCE</scope>
    <source>
        <strain evidence="12">CGMCC 1.10749</strain>
    </source>
</reference>
<comment type="subcellular location">
    <subcellularLocation>
        <location evidence="11">Cell membrane</location>
        <topology evidence="11">Peripheral membrane protein</topology>
    </subcellularLocation>
</comment>
<organism evidence="12 13">
    <name type="scientific">Knoellia flava</name>
    <dbReference type="NCBI Taxonomy" id="913969"/>
    <lineage>
        <taxon>Bacteria</taxon>
        <taxon>Bacillati</taxon>
        <taxon>Actinomycetota</taxon>
        <taxon>Actinomycetes</taxon>
        <taxon>Micrococcales</taxon>
        <taxon>Intrasporangiaceae</taxon>
        <taxon>Knoellia</taxon>
    </lineage>
</organism>
<evidence type="ECO:0000256" key="6">
    <source>
        <dbReference type="ARBA" id="ARBA00023145"/>
    </source>
</evidence>
<dbReference type="GO" id="GO:0005886">
    <property type="term" value="C:plasma membrane"/>
    <property type="evidence" value="ECO:0007669"/>
    <property type="project" value="UniProtKB-SubCell"/>
</dbReference>
<comment type="cofactor">
    <cofactor evidence="11">
        <name>pyruvate</name>
        <dbReference type="ChEBI" id="CHEBI:15361"/>
    </cofactor>
    <text evidence="11">Binds 1 pyruvoyl group covalently per subunit.</text>
</comment>
<evidence type="ECO:0000256" key="10">
    <source>
        <dbReference type="ARBA" id="ARBA00023317"/>
    </source>
</evidence>
<dbReference type="InterPro" id="IPR003817">
    <property type="entry name" value="PS_Dcarbxylase"/>
</dbReference>
<evidence type="ECO:0000256" key="5">
    <source>
        <dbReference type="ARBA" id="ARBA00023136"/>
    </source>
</evidence>
<protein>
    <recommendedName>
        <fullName evidence="11">Phosphatidylserine decarboxylase proenzyme</fullName>
        <ecNumber evidence="11">4.1.1.65</ecNumber>
    </recommendedName>
    <component>
        <recommendedName>
            <fullName evidence="11">Phosphatidylserine decarboxylase alpha chain</fullName>
        </recommendedName>
    </component>
    <component>
        <recommendedName>
            <fullName evidence="11">Phosphatidylserine decarboxylase beta chain</fullName>
        </recommendedName>
    </component>
</protein>
<dbReference type="GO" id="GO:0006646">
    <property type="term" value="P:phosphatidylethanolamine biosynthetic process"/>
    <property type="evidence" value="ECO:0007669"/>
    <property type="project" value="UniProtKB-UniRule"/>
</dbReference>
<feature type="modified residue" description="Pyruvic acid (Ser); by autocatalysis" evidence="11">
    <location>
        <position position="189"/>
    </location>
</feature>
<dbReference type="RefSeq" id="WP_035949696.1">
    <property type="nucleotide sequence ID" value="NZ_BMEA01000001.1"/>
</dbReference>
<evidence type="ECO:0000256" key="8">
    <source>
        <dbReference type="ARBA" id="ARBA00023239"/>
    </source>
</evidence>
<feature type="chain" id="PRO_5035021716" description="Phosphatidylserine decarboxylase beta chain" evidence="11">
    <location>
        <begin position="1"/>
        <end position="188"/>
    </location>
</feature>
<evidence type="ECO:0000256" key="11">
    <source>
        <dbReference type="HAMAP-Rule" id="MF_00664"/>
    </source>
</evidence>
<keyword evidence="4 11" id="KW-0443">Lipid metabolism</keyword>
<reference evidence="12" key="2">
    <citation type="submission" date="2020-09" db="EMBL/GenBank/DDBJ databases">
        <authorList>
            <person name="Sun Q."/>
            <person name="Zhou Y."/>
        </authorList>
    </citation>
    <scope>NUCLEOTIDE SEQUENCE</scope>
    <source>
        <strain evidence="12">CGMCC 1.10749</strain>
    </source>
</reference>
<comment type="pathway">
    <text evidence="11">Phospholipid metabolism; phosphatidylethanolamine biosynthesis; phosphatidylethanolamine from CDP-diacylglycerol: step 2/2.</text>
</comment>
<gene>
    <name evidence="11 12" type="primary">psd</name>
    <name evidence="12" type="ORF">GCM10011314_02960</name>
</gene>
<keyword evidence="1 11" id="KW-1003">Cell membrane</keyword>
<keyword evidence="2 11" id="KW-0444">Lipid biosynthesis</keyword>
<evidence type="ECO:0000313" key="12">
    <source>
        <dbReference type="EMBL" id="GGB67162.1"/>
    </source>
</evidence>
<name>A0A8H9FPI6_9MICO</name>
<dbReference type="EC" id="4.1.1.65" evidence="11"/>
<keyword evidence="8 11" id="KW-0456">Lyase</keyword>
<keyword evidence="5 11" id="KW-0472">Membrane</keyword>
<dbReference type="UniPathway" id="UPA00558">
    <property type="reaction ID" value="UER00616"/>
</dbReference>
<dbReference type="InterPro" id="IPR033175">
    <property type="entry name" value="PSD-A"/>
</dbReference>
<evidence type="ECO:0000256" key="7">
    <source>
        <dbReference type="ARBA" id="ARBA00023209"/>
    </source>
</evidence>
<keyword evidence="10 11" id="KW-0670">Pyruvate</keyword>
<dbReference type="HAMAP" id="MF_00664">
    <property type="entry name" value="PS_decarb_PSD_A"/>
    <property type="match status" value="1"/>
</dbReference>
<accession>A0A8H9FPI6</accession>
<evidence type="ECO:0000256" key="4">
    <source>
        <dbReference type="ARBA" id="ARBA00023098"/>
    </source>
</evidence>
<dbReference type="PANTHER" id="PTHR35809:SF1">
    <property type="entry name" value="ARCHAETIDYLSERINE DECARBOXYLASE PROENZYME-RELATED"/>
    <property type="match status" value="1"/>
</dbReference>
<comment type="similarity">
    <text evidence="11">Belongs to the phosphatidylserine decarboxylase family. PSD-A subfamily.</text>
</comment>
<evidence type="ECO:0000313" key="13">
    <source>
        <dbReference type="Proteomes" id="UP000628079"/>
    </source>
</evidence>
<evidence type="ECO:0000256" key="3">
    <source>
        <dbReference type="ARBA" id="ARBA00022793"/>
    </source>
</evidence>
<dbReference type="GO" id="GO:0004609">
    <property type="term" value="F:phosphatidylserine decarboxylase activity"/>
    <property type="evidence" value="ECO:0007669"/>
    <property type="project" value="UniProtKB-UniRule"/>
</dbReference>
<comment type="function">
    <text evidence="11">Catalyzes the formation of phosphatidylethanolamine (PtdEtn) from phosphatidylserine (PtdSer).</text>
</comment>
<feature type="site" description="Cleavage (non-hydrolytic); by autocatalysis" evidence="11">
    <location>
        <begin position="188"/>
        <end position="189"/>
    </location>
</feature>
<proteinExistence type="inferred from homology"/>
<evidence type="ECO:0000256" key="9">
    <source>
        <dbReference type="ARBA" id="ARBA00023264"/>
    </source>
</evidence>
<keyword evidence="3 11" id="KW-0210">Decarboxylase</keyword>
<sequence>MVTIDREAAPATAVAAVPALVAALAGRRGTALALAALPAAVALFFRDPDRTPDRPVAGAPDDVDSVLSPADGKVMYAGPGQEGVAPEGEWQQVSIFLSAFDVHINRAPYGGRLREVTYRPGKWLAAYSHESAHLNERTDLVVDREVDGVTRTVHFRQIVGLMARRVVTRVAAGDEIATGQRIGLMKFGSRMDVFVPTDAELLVEAGARVVAGETVIARWPSGPRA</sequence>
<evidence type="ECO:0000256" key="2">
    <source>
        <dbReference type="ARBA" id="ARBA00022516"/>
    </source>
</evidence>
<comment type="subunit">
    <text evidence="11">Heterodimer of a large membrane-associated beta subunit and a small pyruvoyl-containing alpha subunit.</text>
</comment>
<dbReference type="Proteomes" id="UP000628079">
    <property type="component" value="Unassembled WGS sequence"/>
</dbReference>
<dbReference type="PANTHER" id="PTHR35809">
    <property type="entry name" value="ARCHAETIDYLSERINE DECARBOXYLASE PROENZYME-RELATED"/>
    <property type="match status" value="1"/>
</dbReference>
<keyword evidence="9 11" id="KW-1208">Phospholipid metabolism</keyword>
<comment type="catalytic activity">
    <reaction evidence="11">
        <text>a 1,2-diacyl-sn-glycero-3-phospho-L-serine + H(+) = a 1,2-diacyl-sn-glycero-3-phosphoethanolamine + CO2</text>
        <dbReference type="Rhea" id="RHEA:20828"/>
        <dbReference type="ChEBI" id="CHEBI:15378"/>
        <dbReference type="ChEBI" id="CHEBI:16526"/>
        <dbReference type="ChEBI" id="CHEBI:57262"/>
        <dbReference type="ChEBI" id="CHEBI:64612"/>
        <dbReference type="EC" id="4.1.1.65"/>
    </reaction>
</comment>